<evidence type="ECO:0000256" key="1">
    <source>
        <dbReference type="ARBA" id="ARBA00022729"/>
    </source>
</evidence>
<dbReference type="AlphaFoldDB" id="A0A518CWV9"/>
<keyword evidence="1" id="KW-0732">Signal</keyword>
<protein>
    <submittedName>
        <fullName evidence="3">FG-GAP repeat protein</fullName>
    </submittedName>
</protein>
<dbReference type="PANTHER" id="PTHR46580">
    <property type="entry name" value="SENSOR KINASE-RELATED"/>
    <property type="match status" value="1"/>
</dbReference>
<dbReference type="InterPro" id="IPR013517">
    <property type="entry name" value="FG-GAP"/>
</dbReference>
<dbReference type="Proteomes" id="UP000319342">
    <property type="component" value="Chromosome"/>
</dbReference>
<dbReference type="Pfam" id="PF13517">
    <property type="entry name" value="FG-GAP_3"/>
    <property type="match status" value="3"/>
</dbReference>
<organism evidence="3 4">
    <name type="scientific">Rohdeia mirabilis</name>
    <dbReference type="NCBI Taxonomy" id="2528008"/>
    <lineage>
        <taxon>Bacteria</taxon>
        <taxon>Pseudomonadati</taxon>
        <taxon>Planctomycetota</taxon>
        <taxon>Planctomycetia</taxon>
        <taxon>Planctomycetia incertae sedis</taxon>
        <taxon>Rohdeia</taxon>
    </lineage>
</organism>
<keyword evidence="4" id="KW-1185">Reference proteome</keyword>
<feature type="compositionally biased region" description="Low complexity" evidence="2">
    <location>
        <begin position="7"/>
        <end position="16"/>
    </location>
</feature>
<proteinExistence type="predicted"/>
<reference evidence="3 4" key="1">
    <citation type="submission" date="2019-02" db="EMBL/GenBank/DDBJ databases">
        <title>Deep-cultivation of Planctomycetes and their phenomic and genomic characterization uncovers novel biology.</title>
        <authorList>
            <person name="Wiegand S."/>
            <person name="Jogler M."/>
            <person name="Boedeker C."/>
            <person name="Pinto D."/>
            <person name="Vollmers J."/>
            <person name="Rivas-Marin E."/>
            <person name="Kohn T."/>
            <person name="Peeters S.H."/>
            <person name="Heuer A."/>
            <person name="Rast P."/>
            <person name="Oberbeckmann S."/>
            <person name="Bunk B."/>
            <person name="Jeske O."/>
            <person name="Meyerdierks A."/>
            <person name="Storesund J.E."/>
            <person name="Kallscheuer N."/>
            <person name="Luecker S."/>
            <person name="Lage O.M."/>
            <person name="Pohl T."/>
            <person name="Merkel B.J."/>
            <person name="Hornburger P."/>
            <person name="Mueller R.-W."/>
            <person name="Bruemmer F."/>
            <person name="Labrenz M."/>
            <person name="Spormann A.M."/>
            <person name="Op den Camp H."/>
            <person name="Overmann J."/>
            <person name="Amann R."/>
            <person name="Jetten M.S.M."/>
            <person name="Mascher T."/>
            <person name="Medema M.H."/>
            <person name="Devos D.P."/>
            <person name="Kaster A.-K."/>
            <person name="Ovreas L."/>
            <person name="Rohde M."/>
            <person name="Galperin M.Y."/>
            <person name="Jogler C."/>
        </authorList>
    </citation>
    <scope>NUCLEOTIDE SEQUENCE [LARGE SCALE GENOMIC DNA]</scope>
    <source>
        <strain evidence="3 4">Pla163</strain>
    </source>
</reference>
<dbReference type="EMBL" id="CP036290">
    <property type="protein sequence ID" value="QDU83713.1"/>
    <property type="molecule type" value="Genomic_DNA"/>
</dbReference>
<evidence type="ECO:0000256" key="2">
    <source>
        <dbReference type="SAM" id="MobiDB-lite"/>
    </source>
</evidence>
<dbReference type="InterPro" id="IPR028994">
    <property type="entry name" value="Integrin_alpha_N"/>
</dbReference>
<gene>
    <name evidence="3" type="ORF">Pla163_08140</name>
</gene>
<evidence type="ECO:0000313" key="4">
    <source>
        <dbReference type="Proteomes" id="UP000319342"/>
    </source>
</evidence>
<sequence length="566" mass="60849">MLTGRRPTAVPTAAPPSNRGLHSNAWRRSRSLVPPTAGALVALTVGGCSSLGSFDPDASDVPPAERGRPHFELLADELPLDRWTEGVEAADVDRDGDMDLFFADGPAFVRPGPKQQNQLVVNRMDEAAAAFSNESVLRLGLHASHAKMVITGDVDGDGWIDALFCNAFNTDPPSLFHNRGAAEPGYFDLESAERGFTEAYNSGSGQFGDVDDDGDLDLVLCDSGENLLFGEGGVPHLFLNAGDGRFTERADLLPLPAKNAHVDVQFADLDGDFDLDLLIPCRAEREGPFHYVARNDGTGRFEDVSELLCNGSKNVYEIEVGDLDDDADLDLFFVSLDDYSEGAAENVGGPGEFRFEARGTVGELDDNELALFDWDVDGDYDVVVGSLAGVEKWLRNDGDFVFTAVEPIVPGLEDPTMDLTVVDLDGDGRYDLVTAQGEGDPRQFRNRVYMGRGPRDTRAPVVEAVREGGASYRRASDEWVAHVRVRDQVSDDGNDWVTAEGTFRFAGGERGAASVTRMGGGLWRVAVPGSRADGAGHGPRLDVVFTDAAGNRTSVRLVSEGISSGD</sequence>
<dbReference type="Gene3D" id="2.130.10.130">
    <property type="entry name" value="Integrin alpha, N-terminal"/>
    <property type="match status" value="1"/>
</dbReference>
<feature type="region of interest" description="Disordered" evidence="2">
    <location>
        <begin position="1"/>
        <end position="23"/>
    </location>
</feature>
<evidence type="ECO:0000313" key="3">
    <source>
        <dbReference type="EMBL" id="QDU83713.1"/>
    </source>
</evidence>
<accession>A0A518CWV9</accession>
<dbReference type="SUPFAM" id="SSF69318">
    <property type="entry name" value="Integrin alpha N-terminal domain"/>
    <property type="match status" value="1"/>
</dbReference>
<name>A0A518CWV9_9BACT</name>